<sequence length="426" mass="45643">MLAPFGIRPKGTLLARMLPLAQALAQRGHTLSIVAPPVHNPQDAASRVVYGAVPVVHTPLPRTAGPAAILEQSYTLLQAARAEAPDLLHLFKPKGYGGLAALAAKPLGLPLVLDTDDWEGPGGWNELLPYPVAARQLFAWQERDLPRRAAAVTVASRTLESLVWAMGVPPQRVFYLPNGVYGQVENMRVVAKEREVTQKITSSSPLSHVVGEGAGGEGHLGRYSSLFAQSSDNPPPPTLLLYTRFWELDLAELAAALVAIHLARPEVRLIVVGRGEQGEEEQLLALAARAGFAPMLNYRGWLQPEAIPAVLAQAQIALVPTRDTLINRARCSAKMLELMDAGLAIVATDVGEARSFINHEQSGLLVPPANPAALAAATLRLIADAPLRQRLAAGARAATVAFHWAALAQVAEAAYDCCRADDHHRR</sequence>
<protein>
    <submittedName>
        <fullName evidence="2">Glycosyltransferase</fullName>
    </submittedName>
</protein>
<feature type="domain" description="Glycosyltransferase subfamily 4-like N-terminal" evidence="1">
    <location>
        <begin position="16"/>
        <end position="179"/>
    </location>
</feature>
<keyword evidence="2" id="KW-0808">Transferase</keyword>
<dbReference type="PANTHER" id="PTHR12526:SF600">
    <property type="entry name" value="GLYCOSYL TRANSFERASE GROUP 1"/>
    <property type="match status" value="1"/>
</dbReference>
<comment type="caution">
    <text evidence="2">The sequence shown here is derived from an EMBL/GenBank/DDBJ whole genome shotgun (WGS) entry which is preliminary data.</text>
</comment>
<dbReference type="EMBL" id="RSAS01000183">
    <property type="protein sequence ID" value="RRR75522.1"/>
    <property type="molecule type" value="Genomic_DNA"/>
</dbReference>
<evidence type="ECO:0000259" key="1">
    <source>
        <dbReference type="Pfam" id="PF13579"/>
    </source>
</evidence>
<dbReference type="SUPFAM" id="SSF53756">
    <property type="entry name" value="UDP-Glycosyltransferase/glycogen phosphorylase"/>
    <property type="match status" value="1"/>
</dbReference>
<evidence type="ECO:0000313" key="3">
    <source>
        <dbReference type="Proteomes" id="UP000280307"/>
    </source>
</evidence>
<name>A0A426U671_9CHLR</name>
<dbReference type="Pfam" id="PF13692">
    <property type="entry name" value="Glyco_trans_1_4"/>
    <property type="match status" value="1"/>
</dbReference>
<dbReference type="InterPro" id="IPR028098">
    <property type="entry name" value="Glyco_trans_4-like_N"/>
</dbReference>
<reference evidence="2 3" key="1">
    <citation type="submission" date="2018-12" db="EMBL/GenBank/DDBJ databases">
        <title>Genome Sequence of Candidatus Viridilinea halotolerans isolated from saline sulfide-rich spring.</title>
        <authorList>
            <person name="Grouzdev D.S."/>
            <person name="Burganskaya E.I."/>
            <person name="Krutkina M.S."/>
            <person name="Sukhacheva M.V."/>
            <person name="Gorlenko V.M."/>
        </authorList>
    </citation>
    <scope>NUCLEOTIDE SEQUENCE [LARGE SCALE GENOMIC DNA]</scope>
    <source>
        <strain evidence="2">Chok-6</strain>
    </source>
</reference>
<organism evidence="2 3">
    <name type="scientific">Candidatus Viridilinea halotolerans</name>
    <dbReference type="NCBI Taxonomy" id="2491704"/>
    <lineage>
        <taxon>Bacteria</taxon>
        <taxon>Bacillati</taxon>
        <taxon>Chloroflexota</taxon>
        <taxon>Chloroflexia</taxon>
        <taxon>Chloroflexales</taxon>
        <taxon>Chloroflexineae</taxon>
        <taxon>Oscillochloridaceae</taxon>
        <taxon>Candidatus Viridilinea</taxon>
    </lineage>
</organism>
<dbReference type="AlphaFoldDB" id="A0A426U671"/>
<gene>
    <name evidence="2" type="ORF">EI684_04455</name>
</gene>
<evidence type="ECO:0000313" key="2">
    <source>
        <dbReference type="EMBL" id="RRR75522.1"/>
    </source>
</evidence>
<dbReference type="Pfam" id="PF13579">
    <property type="entry name" value="Glyco_trans_4_4"/>
    <property type="match status" value="1"/>
</dbReference>
<proteinExistence type="predicted"/>
<dbReference type="Gene3D" id="3.40.50.2000">
    <property type="entry name" value="Glycogen Phosphorylase B"/>
    <property type="match status" value="2"/>
</dbReference>
<dbReference type="Proteomes" id="UP000280307">
    <property type="component" value="Unassembled WGS sequence"/>
</dbReference>
<dbReference type="GO" id="GO:0016757">
    <property type="term" value="F:glycosyltransferase activity"/>
    <property type="evidence" value="ECO:0007669"/>
    <property type="project" value="TreeGrafter"/>
</dbReference>
<dbReference type="PANTHER" id="PTHR12526">
    <property type="entry name" value="GLYCOSYLTRANSFERASE"/>
    <property type="match status" value="1"/>
</dbReference>
<accession>A0A426U671</accession>